<keyword evidence="1" id="KW-0472">Membrane</keyword>
<evidence type="ECO:0000313" key="2">
    <source>
        <dbReference type="Proteomes" id="UP000035681"/>
    </source>
</evidence>
<dbReference type="WBParaSite" id="TCONS_00010333.p1">
    <property type="protein sequence ID" value="TCONS_00010333.p1"/>
    <property type="gene ID" value="XLOC_003381"/>
</dbReference>
<feature type="transmembrane region" description="Helical" evidence="1">
    <location>
        <begin position="28"/>
        <end position="48"/>
    </location>
</feature>
<reference evidence="3" key="1">
    <citation type="submission" date="2024-02" db="UniProtKB">
        <authorList>
            <consortium name="WormBaseParasite"/>
        </authorList>
    </citation>
    <scope>IDENTIFICATION</scope>
</reference>
<organism evidence="2 3">
    <name type="scientific">Strongyloides stercoralis</name>
    <name type="common">Threadworm</name>
    <dbReference type="NCBI Taxonomy" id="6248"/>
    <lineage>
        <taxon>Eukaryota</taxon>
        <taxon>Metazoa</taxon>
        <taxon>Ecdysozoa</taxon>
        <taxon>Nematoda</taxon>
        <taxon>Chromadorea</taxon>
        <taxon>Rhabditida</taxon>
        <taxon>Tylenchina</taxon>
        <taxon>Panagrolaimomorpha</taxon>
        <taxon>Strongyloidoidea</taxon>
        <taxon>Strongyloididae</taxon>
        <taxon>Strongyloides</taxon>
    </lineage>
</organism>
<evidence type="ECO:0000313" key="3">
    <source>
        <dbReference type="WBParaSite" id="TCONS_00010333.p1"/>
    </source>
</evidence>
<keyword evidence="1" id="KW-0812">Transmembrane</keyword>
<evidence type="ECO:0000256" key="1">
    <source>
        <dbReference type="SAM" id="Phobius"/>
    </source>
</evidence>
<dbReference type="AlphaFoldDB" id="A0AAF5I1Z2"/>
<accession>A0AAF5I1Z2</accession>
<protein>
    <submittedName>
        <fullName evidence="3">Uncharacterized protein</fullName>
    </submittedName>
</protein>
<keyword evidence="1" id="KW-1133">Transmembrane helix</keyword>
<dbReference type="Proteomes" id="UP000035681">
    <property type="component" value="Unplaced"/>
</dbReference>
<name>A0AAF5I1Z2_STRER</name>
<proteinExistence type="predicted"/>
<sequence length="99" mass="11859">MTILNTLLNITIFLVAISFNDKFNINDLSIVLFFGNFISFWCISLYIVKREPSVKKNIKYLFKIKNNTINVNNRNITSNNYYDPIKNTETYFKLYQKQW</sequence>
<keyword evidence="2" id="KW-1185">Reference proteome</keyword>